<dbReference type="PANTHER" id="PTHR37981:SF1">
    <property type="entry name" value="SGNH HYDROLASE-TYPE ESTERASE DOMAIN-CONTAINING PROTEIN"/>
    <property type="match status" value="1"/>
</dbReference>
<organism evidence="2 3">
    <name type="scientific">Penicillium daleae</name>
    <dbReference type="NCBI Taxonomy" id="63821"/>
    <lineage>
        <taxon>Eukaryota</taxon>
        <taxon>Fungi</taxon>
        <taxon>Dikarya</taxon>
        <taxon>Ascomycota</taxon>
        <taxon>Pezizomycotina</taxon>
        <taxon>Eurotiomycetes</taxon>
        <taxon>Eurotiomycetidae</taxon>
        <taxon>Eurotiales</taxon>
        <taxon>Aspergillaceae</taxon>
        <taxon>Penicillium</taxon>
    </lineage>
</organism>
<dbReference type="InterPro" id="IPR037460">
    <property type="entry name" value="SEST-like"/>
</dbReference>
<dbReference type="PANTHER" id="PTHR37981">
    <property type="entry name" value="LIPASE 2"/>
    <property type="match status" value="1"/>
</dbReference>
<comment type="caution">
    <text evidence="2">The sequence shown here is derived from an EMBL/GenBank/DDBJ whole genome shotgun (WGS) entry which is preliminary data.</text>
</comment>
<dbReference type="Gene3D" id="3.40.50.1110">
    <property type="entry name" value="SGNH hydrolase"/>
    <property type="match status" value="1"/>
</dbReference>
<dbReference type="CDD" id="cd01823">
    <property type="entry name" value="SEST_like"/>
    <property type="match status" value="1"/>
</dbReference>
<feature type="non-terminal residue" evidence="2">
    <location>
        <position position="1"/>
    </location>
</feature>
<dbReference type="InterPro" id="IPR036514">
    <property type="entry name" value="SGNH_hydro_sf"/>
</dbReference>
<dbReference type="AlphaFoldDB" id="A0AAD6BXA4"/>
<reference evidence="2" key="2">
    <citation type="journal article" date="2023" name="IMA Fungus">
        <title>Comparative genomic study of the Penicillium genus elucidates a diverse pangenome and 15 lateral gene transfer events.</title>
        <authorList>
            <person name="Petersen C."/>
            <person name="Sorensen T."/>
            <person name="Nielsen M.R."/>
            <person name="Sondergaard T.E."/>
            <person name="Sorensen J.L."/>
            <person name="Fitzpatrick D.A."/>
            <person name="Frisvad J.C."/>
            <person name="Nielsen K.L."/>
        </authorList>
    </citation>
    <scope>NUCLEOTIDE SEQUENCE</scope>
    <source>
        <strain evidence="2">IBT 16125</strain>
    </source>
</reference>
<evidence type="ECO:0000313" key="3">
    <source>
        <dbReference type="Proteomes" id="UP001213681"/>
    </source>
</evidence>
<dbReference type="GeneID" id="81603346"/>
<dbReference type="GO" id="GO:0019433">
    <property type="term" value="P:triglyceride catabolic process"/>
    <property type="evidence" value="ECO:0007669"/>
    <property type="project" value="TreeGrafter"/>
</dbReference>
<proteinExistence type="predicted"/>
<dbReference type="Proteomes" id="UP001213681">
    <property type="component" value="Unassembled WGS sequence"/>
</dbReference>
<dbReference type="GO" id="GO:0004806">
    <property type="term" value="F:triacylglycerol lipase activity"/>
    <property type="evidence" value="ECO:0007669"/>
    <property type="project" value="TreeGrafter"/>
</dbReference>
<dbReference type="RefSeq" id="XP_056761952.1">
    <property type="nucleotide sequence ID" value="XM_056913103.1"/>
</dbReference>
<sequence>KVATAEAATAQLHIVSLGSSFAAGPGIQPQEEPRAARRSTKNYPHLLAASLNAKLTDLTASGSTLLNITTAPQSAPFSKATFAPQISKIPSDANIITITAGGNDITSAFASPKKSESVANLSPDGLINRLGSAVDEIHQRFPEARIFLVEYLAVFGPVTKPKRDVGLSQERIDHHRNVASALQSAYETIASARSEWCTRVPMHTISQAHALGSEEPWVEGFSLRLLFQRGPMFHPNLKGMQSVASHLFDLIKKKN</sequence>
<dbReference type="Pfam" id="PF13472">
    <property type="entry name" value="Lipase_GDSL_2"/>
    <property type="match status" value="1"/>
</dbReference>
<evidence type="ECO:0000313" key="2">
    <source>
        <dbReference type="EMBL" id="KAJ5438723.1"/>
    </source>
</evidence>
<dbReference type="InterPro" id="IPR013830">
    <property type="entry name" value="SGNH_hydro"/>
</dbReference>
<dbReference type="EMBL" id="JAPVEA010000008">
    <property type="protein sequence ID" value="KAJ5438723.1"/>
    <property type="molecule type" value="Genomic_DNA"/>
</dbReference>
<feature type="domain" description="SGNH hydrolase-type esterase" evidence="1">
    <location>
        <begin position="17"/>
        <end position="241"/>
    </location>
</feature>
<name>A0AAD6BXA4_9EURO</name>
<dbReference type="SUPFAM" id="SSF52266">
    <property type="entry name" value="SGNH hydrolase"/>
    <property type="match status" value="1"/>
</dbReference>
<accession>A0AAD6BXA4</accession>
<gene>
    <name evidence="2" type="ORF">N7458_009721</name>
</gene>
<evidence type="ECO:0000259" key="1">
    <source>
        <dbReference type="Pfam" id="PF13472"/>
    </source>
</evidence>
<reference evidence="2" key="1">
    <citation type="submission" date="2022-12" db="EMBL/GenBank/DDBJ databases">
        <authorList>
            <person name="Petersen C."/>
        </authorList>
    </citation>
    <scope>NUCLEOTIDE SEQUENCE</scope>
    <source>
        <strain evidence="2">IBT 16125</strain>
    </source>
</reference>
<protein>
    <recommendedName>
        <fullName evidence="1">SGNH hydrolase-type esterase domain-containing protein</fullName>
    </recommendedName>
</protein>
<keyword evidence="3" id="KW-1185">Reference proteome</keyword>